<evidence type="ECO:0000256" key="3">
    <source>
        <dbReference type="ARBA" id="ARBA00022723"/>
    </source>
</evidence>
<evidence type="ECO:0000256" key="7">
    <source>
        <dbReference type="SAM" id="Phobius"/>
    </source>
</evidence>
<proteinExistence type="predicted"/>
<feature type="transmembrane region" description="Helical" evidence="7">
    <location>
        <begin position="370"/>
        <end position="389"/>
    </location>
</feature>
<dbReference type="Proteomes" id="UP000028702">
    <property type="component" value="Unassembled WGS sequence"/>
</dbReference>
<keyword evidence="3" id="KW-0479">Metal-binding</keyword>
<organism evidence="9 10">
    <name type="scientific">Tepidicaulis marinus</name>
    <dbReference type="NCBI Taxonomy" id="1333998"/>
    <lineage>
        <taxon>Bacteria</taxon>
        <taxon>Pseudomonadati</taxon>
        <taxon>Pseudomonadota</taxon>
        <taxon>Alphaproteobacteria</taxon>
        <taxon>Hyphomicrobiales</taxon>
        <taxon>Parvibaculaceae</taxon>
        <taxon>Tepidicaulis</taxon>
    </lineage>
</organism>
<dbReference type="RefSeq" id="WP_081875659.1">
    <property type="nucleotide sequence ID" value="NZ_BBIO01000019.1"/>
</dbReference>
<dbReference type="InterPro" id="IPR032879">
    <property type="entry name" value="FixG_C"/>
</dbReference>
<accession>A0A081BEI8</accession>
<feature type="transmembrane region" description="Helical" evidence="7">
    <location>
        <begin position="65"/>
        <end position="83"/>
    </location>
</feature>
<sequence>MASDVLNASPADKLAGLARQAADFDAAHGTDGETITAVNAEQNRPLFASRVKVYPKLVHGTFRRLKWAVMAITLAIYYITPWLRWDRGPNAPDQAVLLDLPARRFYFFFIEIWPQEIYYLTGLLILASLLLFLVTSLAGRVWCGYTCPQTVWTDLFIYVERLFEGERAARIRLDKSPWSLGKLARKTGKHIVWLLIAIATGGAWVFYFADAPTLASDLVTLEAPLIAYIFIGLFTGTTYLLGGIAREQVCTYMCPWPRIQGAMFDDDSLLVSYKPDRGEPRGPHKKGTSWDGRGDCIDCGQCVAACPMGIDIRDGMQLECIQCALCIDACNEIMDKVERPRNLIGYDTPANKEARRLGMKEKVRLIRPRTVIYSGLLLLVTAIMVNTFATRAQLEVNVLRDRNPLFVQLSDGSIRNGYQVKILNMDHEAADFRVAIEGLPEGVLTVQGRDTQGPQIVAAEADSLKSIKMYVILPVDALGRLDDGEAEFAFTVENLRTGEAVENATVFRGPQK</sequence>
<dbReference type="Pfam" id="PF11614">
    <property type="entry name" value="FixG_C"/>
    <property type="match status" value="1"/>
</dbReference>
<evidence type="ECO:0000256" key="2">
    <source>
        <dbReference type="ARBA" id="ARBA00022485"/>
    </source>
</evidence>
<keyword evidence="1" id="KW-0813">Transport</keyword>
<dbReference type="Pfam" id="PF12801">
    <property type="entry name" value="Fer4_5"/>
    <property type="match status" value="1"/>
</dbReference>
<evidence type="ECO:0000256" key="6">
    <source>
        <dbReference type="ARBA" id="ARBA00023014"/>
    </source>
</evidence>
<evidence type="ECO:0000259" key="8">
    <source>
        <dbReference type="PROSITE" id="PS51379"/>
    </source>
</evidence>
<dbReference type="eggNOG" id="COG0348">
    <property type="taxonomic scope" value="Bacteria"/>
</dbReference>
<evidence type="ECO:0000256" key="4">
    <source>
        <dbReference type="ARBA" id="ARBA00022982"/>
    </source>
</evidence>
<dbReference type="GO" id="GO:0046872">
    <property type="term" value="F:metal ion binding"/>
    <property type="evidence" value="ECO:0007669"/>
    <property type="project" value="UniProtKB-KW"/>
</dbReference>
<feature type="transmembrane region" description="Helical" evidence="7">
    <location>
        <begin position="117"/>
        <end position="138"/>
    </location>
</feature>
<keyword evidence="7" id="KW-0472">Membrane</keyword>
<dbReference type="NCBIfam" id="TIGR02745">
    <property type="entry name" value="ccoG_rdxA_fixG"/>
    <property type="match status" value="1"/>
</dbReference>
<dbReference type="GO" id="GO:0005886">
    <property type="term" value="C:plasma membrane"/>
    <property type="evidence" value="ECO:0007669"/>
    <property type="project" value="TreeGrafter"/>
</dbReference>
<dbReference type="InterPro" id="IPR051684">
    <property type="entry name" value="Electron_Trans/Redox"/>
</dbReference>
<feature type="transmembrane region" description="Helical" evidence="7">
    <location>
        <begin position="191"/>
        <end position="209"/>
    </location>
</feature>
<dbReference type="InterPro" id="IPR013783">
    <property type="entry name" value="Ig-like_fold"/>
</dbReference>
<feature type="domain" description="4Fe-4S ferredoxin-type" evidence="8">
    <location>
        <begin position="286"/>
        <end position="315"/>
    </location>
</feature>
<dbReference type="PANTHER" id="PTHR30176:SF3">
    <property type="entry name" value="FERREDOXIN-TYPE PROTEIN NAPH"/>
    <property type="match status" value="1"/>
</dbReference>
<dbReference type="EMBL" id="BBIO01000019">
    <property type="protein sequence ID" value="GAK46456.1"/>
    <property type="molecule type" value="Genomic_DNA"/>
</dbReference>
<dbReference type="PROSITE" id="PS00198">
    <property type="entry name" value="4FE4S_FER_1"/>
    <property type="match status" value="1"/>
</dbReference>
<keyword evidence="4" id="KW-0249">Electron transport</keyword>
<keyword evidence="5" id="KW-0408">Iron</keyword>
<dbReference type="PANTHER" id="PTHR30176">
    <property type="entry name" value="FERREDOXIN-TYPE PROTEIN NAPH"/>
    <property type="match status" value="1"/>
</dbReference>
<keyword evidence="7" id="KW-1133">Transmembrane helix</keyword>
<comment type="caution">
    <text evidence="9">The sequence shown here is derived from an EMBL/GenBank/DDBJ whole genome shotgun (WGS) entry which is preliminary data.</text>
</comment>
<keyword evidence="6" id="KW-0411">Iron-sulfur</keyword>
<dbReference type="GO" id="GO:0051539">
    <property type="term" value="F:4 iron, 4 sulfur cluster binding"/>
    <property type="evidence" value="ECO:0007669"/>
    <property type="project" value="UniProtKB-KW"/>
</dbReference>
<dbReference type="AlphaFoldDB" id="A0A081BEI8"/>
<dbReference type="Pfam" id="PF13746">
    <property type="entry name" value="Fer4_18"/>
    <property type="match status" value="1"/>
</dbReference>
<dbReference type="Gene3D" id="2.60.40.10">
    <property type="entry name" value="Immunoglobulins"/>
    <property type="match status" value="1"/>
</dbReference>
<reference evidence="9 10" key="1">
    <citation type="submission" date="2014-07" db="EMBL/GenBank/DDBJ databases">
        <title>Tepidicaulis marinum gen. nov., sp. nov., a novel marine bacterium denitrifying nitrate to nitrous oxide strictly under microaerobic conditions.</title>
        <authorList>
            <person name="Takeuchi M."/>
            <person name="Yamagishi T."/>
            <person name="Kamagata Y."/>
            <person name="Oshima K."/>
            <person name="Hattori M."/>
            <person name="Katayama T."/>
            <person name="Hanada S."/>
            <person name="Tamaki H."/>
            <person name="Marumo K."/>
            <person name="Maeda H."/>
            <person name="Nedachi M."/>
            <person name="Iwasaki W."/>
            <person name="Suwa Y."/>
            <person name="Sakata S."/>
        </authorList>
    </citation>
    <scope>NUCLEOTIDE SEQUENCE [LARGE SCALE GENOMIC DNA]</scope>
    <source>
        <strain evidence="9 10">MA2</strain>
    </source>
</reference>
<dbReference type="PROSITE" id="PS51379">
    <property type="entry name" value="4FE4S_FER_2"/>
    <property type="match status" value="1"/>
</dbReference>
<evidence type="ECO:0000256" key="5">
    <source>
        <dbReference type="ARBA" id="ARBA00023004"/>
    </source>
</evidence>
<keyword evidence="7" id="KW-0812">Transmembrane</keyword>
<keyword evidence="2" id="KW-0004">4Fe-4S</keyword>
<evidence type="ECO:0000313" key="10">
    <source>
        <dbReference type="Proteomes" id="UP000028702"/>
    </source>
</evidence>
<feature type="transmembrane region" description="Helical" evidence="7">
    <location>
        <begin position="225"/>
        <end position="245"/>
    </location>
</feature>
<evidence type="ECO:0000256" key="1">
    <source>
        <dbReference type="ARBA" id="ARBA00022448"/>
    </source>
</evidence>
<name>A0A081BEI8_9HYPH</name>
<dbReference type="InterPro" id="IPR017900">
    <property type="entry name" value="4Fe4S_Fe_S_CS"/>
</dbReference>
<protein>
    <submittedName>
        <fullName evidence="9">Cytochrome c oxidase cbb3 type accessory protein FixG</fullName>
    </submittedName>
</protein>
<gene>
    <name evidence="9" type="ORF">M2A_2955</name>
</gene>
<dbReference type="STRING" id="1333998.M2A_2955"/>
<keyword evidence="10" id="KW-1185">Reference proteome</keyword>
<dbReference type="SUPFAM" id="SSF54862">
    <property type="entry name" value="4Fe-4S ferredoxins"/>
    <property type="match status" value="1"/>
</dbReference>
<dbReference type="InterPro" id="IPR014116">
    <property type="entry name" value="Cyt_c_oxidase_cbb3_FixG"/>
</dbReference>
<evidence type="ECO:0000313" key="9">
    <source>
        <dbReference type="EMBL" id="GAK46456.1"/>
    </source>
</evidence>
<dbReference type="InterPro" id="IPR017896">
    <property type="entry name" value="4Fe4S_Fe-S-bd"/>
</dbReference>